<keyword evidence="3" id="KW-1185">Reference proteome</keyword>
<dbReference type="PATRIC" id="fig|1107882.3.peg.1309"/>
<proteinExistence type="predicted"/>
<dbReference type="EMBL" id="AHAM01000042">
    <property type="protein sequence ID" value="EHK58099.1"/>
    <property type="molecule type" value="Genomic_DNA"/>
</dbReference>
<evidence type="ECO:0000256" key="1">
    <source>
        <dbReference type="SAM" id="Phobius"/>
    </source>
</evidence>
<sequence length="163" mass="17763">MLGNIGQKQSAFTFVNKGKRTVTKATPMSTTTAASQFGRHLQPRERFARFPRLALRQRSNEHPMVMFSVIVATAFLSMALIPTSGPAWASFGAPPKLAEDAATTAKTYRLPLSQIERACQGQAWGAESAECLGVIVKESGMGRPRKVRMVASTEPLTHTPNIF</sequence>
<protein>
    <submittedName>
        <fullName evidence="2">Uncharacterized protein</fullName>
    </submittedName>
</protein>
<dbReference type="AlphaFoldDB" id="H0HMG9"/>
<keyword evidence="1" id="KW-1133">Transmembrane helix</keyword>
<reference evidence="2 3" key="1">
    <citation type="journal article" date="2012" name="J. Bacteriol.">
        <title>Draft Genome Sequence of Mesorhizobium alhagi CCNWXJ12-2T, a Novel Salt-Resistant Species Isolated from the Desert of Northwestern China.</title>
        <authorList>
            <person name="Zhou M."/>
            <person name="Chen W."/>
            <person name="Chen H."/>
            <person name="Wei G."/>
        </authorList>
    </citation>
    <scope>NUCLEOTIDE SEQUENCE [LARGE SCALE GENOMIC DNA]</scope>
    <source>
        <strain evidence="2 3">CCNWXJ12-2</strain>
    </source>
</reference>
<keyword evidence="1" id="KW-0812">Transmembrane</keyword>
<keyword evidence="1" id="KW-0472">Membrane</keyword>
<organism evidence="2 3">
    <name type="scientific">Mesorhizobium alhagi CCNWXJ12-2</name>
    <dbReference type="NCBI Taxonomy" id="1107882"/>
    <lineage>
        <taxon>Bacteria</taxon>
        <taxon>Pseudomonadati</taxon>
        <taxon>Pseudomonadota</taxon>
        <taxon>Alphaproteobacteria</taxon>
        <taxon>Hyphomicrobiales</taxon>
        <taxon>Phyllobacteriaceae</taxon>
        <taxon>Allomesorhizobium</taxon>
    </lineage>
</organism>
<feature type="transmembrane region" description="Helical" evidence="1">
    <location>
        <begin position="64"/>
        <end position="81"/>
    </location>
</feature>
<evidence type="ECO:0000313" key="2">
    <source>
        <dbReference type="EMBL" id="EHK58099.1"/>
    </source>
</evidence>
<gene>
    <name evidence="2" type="ORF">MAXJ12_06665</name>
</gene>
<evidence type="ECO:0000313" key="3">
    <source>
        <dbReference type="Proteomes" id="UP000003250"/>
    </source>
</evidence>
<dbReference type="Proteomes" id="UP000003250">
    <property type="component" value="Unassembled WGS sequence"/>
</dbReference>
<name>H0HMG9_9HYPH</name>
<accession>H0HMG9</accession>